<evidence type="ECO:0000256" key="3">
    <source>
        <dbReference type="ARBA" id="ARBA00022692"/>
    </source>
</evidence>
<evidence type="ECO:0000256" key="5">
    <source>
        <dbReference type="ARBA" id="ARBA00023136"/>
    </source>
</evidence>
<keyword evidence="3 6" id="KW-0812">Transmembrane</keyword>
<keyword evidence="8" id="KW-1185">Reference proteome</keyword>
<dbReference type="KEGG" id="cbar:PATL70BA_1990"/>
<feature type="transmembrane region" description="Helical" evidence="6">
    <location>
        <begin position="79"/>
        <end position="107"/>
    </location>
</feature>
<evidence type="ECO:0000256" key="1">
    <source>
        <dbReference type="ARBA" id="ARBA00004651"/>
    </source>
</evidence>
<dbReference type="EMBL" id="LR130778">
    <property type="protein sequence ID" value="VDN47870.1"/>
    <property type="molecule type" value="Genomic_DNA"/>
</dbReference>
<evidence type="ECO:0000256" key="4">
    <source>
        <dbReference type="ARBA" id="ARBA00022989"/>
    </source>
</evidence>
<reference evidence="7 8" key="1">
    <citation type="submission" date="2018-09" db="EMBL/GenBank/DDBJ databases">
        <authorList>
            <person name="Postec A."/>
        </authorList>
    </citation>
    <scope>NUCLEOTIDE SEQUENCE [LARGE SCALE GENOMIC DNA]</scope>
    <source>
        <strain evidence="7">70B-A</strain>
    </source>
</reference>
<dbReference type="AlphaFoldDB" id="A0A3P7P2Y5"/>
<evidence type="ECO:0008006" key="9">
    <source>
        <dbReference type="Google" id="ProtNLM"/>
    </source>
</evidence>
<evidence type="ECO:0000313" key="8">
    <source>
        <dbReference type="Proteomes" id="UP000279029"/>
    </source>
</evidence>
<feature type="transmembrane region" description="Helical" evidence="6">
    <location>
        <begin position="36"/>
        <end position="58"/>
    </location>
</feature>
<dbReference type="RefSeq" id="WP_125137109.1">
    <property type="nucleotide sequence ID" value="NZ_LR130778.1"/>
</dbReference>
<keyword evidence="5 6" id="KW-0472">Membrane</keyword>
<evidence type="ECO:0000256" key="6">
    <source>
        <dbReference type="SAM" id="Phobius"/>
    </source>
</evidence>
<comment type="subcellular location">
    <subcellularLocation>
        <location evidence="1">Cell membrane</location>
        <topology evidence="1">Multi-pass membrane protein</topology>
    </subcellularLocation>
</comment>
<dbReference type="Proteomes" id="UP000279029">
    <property type="component" value="Chromosome"/>
</dbReference>
<protein>
    <recommendedName>
        <fullName evidence="9">ATP synthase subunit I</fullName>
    </recommendedName>
</protein>
<dbReference type="InterPro" id="IPR005598">
    <property type="entry name" value="ATP_synth_I"/>
</dbReference>
<dbReference type="OrthoDB" id="1711023at2"/>
<organism evidence="7 8">
    <name type="scientific">Petrocella atlantisensis</name>
    <dbReference type="NCBI Taxonomy" id="2173034"/>
    <lineage>
        <taxon>Bacteria</taxon>
        <taxon>Bacillati</taxon>
        <taxon>Bacillota</taxon>
        <taxon>Clostridia</taxon>
        <taxon>Lachnospirales</taxon>
        <taxon>Vallitaleaceae</taxon>
        <taxon>Petrocella</taxon>
    </lineage>
</organism>
<dbReference type="Pfam" id="PF03899">
    <property type="entry name" value="ATP-synt_I"/>
    <property type="match status" value="1"/>
</dbReference>
<evidence type="ECO:0000256" key="2">
    <source>
        <dbReference type="ARBA" id="ARBA00022475"/>
    </source>
</evidence>
<sequence>MIENKSIVWSLSWKVLIILSITFGIGVLLVNDVATYARGILLGGSVTLLKIKLLEITLKRAIKKPPSAAKSYMSMHYMLRYVVTFIVLFVGIAIPTISGVAVILALLSLKLAAYWQGALEPKVPVDGSVEFLEWEDDEETDF</sequence>
<keyword evidence="4 6" id="KW-1133">Transmembrane helix</keyword>
<evidence type="ECO:0000313" key="7">
    <source>
        <dbReference type="EMBL" id="VDN47870.1"/>
    </source>
</evidence>
<feature type="transmembrane region" description="Helical" evidence="6">
    <location>
        <begin position="7"/>
        <end position="30"/>
    </location>
</feature>
<proteinExistence type="predicted"/>
<dbReference type="GO" id="GO:0005886">
    <property type="term" value="C:plasma membrane"/>
    <property type="evidence" value="ECO:0007669"/>
    <property type="project" value="UniProtKB-SubCell"/>
</dbReference>
<name>A0A3P7P2Y5_9FIRM</name>
<keyword evidence="2" id="KW-1003">Cell membrane</keyword>
<gene>
    <name evidence="7" type="ORF">PATL70BA_1990</name>
</gene>
<accession>A0A3P7P2Y5</accession>